<name>A0A2C5XXI3_9HYPO</name>
<evidence type="ECO:0008006" key="5">
    <source>
        <dbReference type="Google" id="ProtNLM"/>
    </source>
</evidence>
<sequence>MRSPTCFCLALSACFLSTAALPASHARDAYIEAPPKPQYSVVSLEPGQGDDGSAQDKADKSHDATHITTVVKTVVVTQGVTVTQTALNGHPSNPNPSIVSIVDMLKDDSTQTLHVQETTSFTFSTSSCFFSDGTYICRSTSTWSSSSGPALFTKWPKSHDIPQSLTTATPSASQFMSLEVSLSTQYDLQGTPTLTTMVWPSEFPGKPPPNRTLPPPLAALGVDLAPPPMSRDLSQADTDRTHKLQETLPLTHQSFAATRLTSASTTFQTLTSSSPLVAAWSTWRTVSPAWNKTVVLQ</sequence>
<dbReference type="Proteomes" id="UP000224854">
    <property type="component" value="Unassembled WGS sequence"/>
</dbReference>
<keyword evidence="2" id="KW-0732">Signal</keyword>
<comment type="caution">
    <text evidence="3">The sequence shown here is derived from an EMBL/GenBank/DDBJ whole genome shotgun (WGS) entry which is preliminary data.</text>
</comment>
<protein>
    <recommendedName>
        <fullName evidence="5">Ubiquitin 3 binding protein But2 C-terminal domain-containing protein</fullName>
    </recommendedName>
</protein>
<evidence type="ECO:0000313" key="3">
    <source>
        <dbReference type="EMBL" id="PHH70578.1"/>
    </source>
</evidence>
<evidence type="ECO:0000256" key="1">
    <source>
        <dbReference type="SAM" id="MobiDB-lite"/>
    </source>
</evidence>
<reference evidence="3 4" key="1">
    <citation type="submission" date="2017-06" db="EMBL/GenBank/DDBJ databases">
        <title>Ant-infecting Ophiocordyceps genomes reveal a high diversity of potential behavioral manipulation genes and a possible major role for enterotoxins.</title>
        <authorList>
            <person name="De Bekker C."/>
            <person name="Evans H.C."/>
            <person name="Brachmann A."/>
            <person name="Hughes D.P."/>
        </authorList>
    </citation>
    <scope>NUCLEOTIDE SEQUENCE [LARGE SCALE GENOMIC DNA]</scope>
    <source>
        <strain evidence="3 4">1348a</strain>
    </source>
</reference>
<feature type="signal peptide" evidence="2">
    <location>
        <begin position="1"/>
        <end position="20"/>
    </location>
</feature>
<keyword evidence="4" id="KW-1185">Reference proteome</keyword>
<proteinExistence type="predicted"/>
<evidence type="ECO:0000313" key="4">
    <source>
        <dbReference type="Proteomes" id="UP000224854"/>
    </source>
</evidence>
<feature type="chain" id="PRO_5012428697" description="Ubiquitin 3 binding protein But2 C-terminal domain-containing protein" evidence="2">
    <location>
        <begin position="21"/>
        <end position="297"/>
    </location>
</feature>
<dbReference type="EMBL" id="NJEU01000781">
    <property type="protein sequence ID" value="PHH70578.1"/>
    <property type="molecule type" value="Genomic_DNA"/>
</dbReference>
<gene>
    <name evidence="3" type="ORF">CDD82_7034</name>
</gene>
<accession>A0A2C5XXI3</accession>
<dbReference type="AlphaFoldDB" id="A0A2C5XXI3"/>
<feature type="compositionally biased region" description="Basic and acidic residues" evidence="1">
    <location>
        <begin position="54"/>
        <end position="63"/>
    </location>
</feature>
<evidence type="ECO:0000256" key="2">
    <source>
        <dbReference type="SAM" id="SignalP"/>
    </source>
</evidence>
<organism evidence="3 4">
    <name type="scientific">Ophiocordyceps australis</name>
    <dbReference type="NCBI Taxonomy" id="1399860"/>
    <lineage>
        <taxon>Eukaryota</taxon>
        <taxon>Fungi</taxon>
        <taxon>Dikarya</taxon>
        <taxon>Ascomycota</taxon>
        <taxon>Pezizomycotina</taxon>
        <taxon>Sordariomycetes</taxon>
        <taxon>Hypocreomycetidae</taxon>
        <taxon>Hypocreales</taxon>
        <taxon>Ophiocordycipitaceae</taxon>
        <taxon>Ophiocordyceps</taxon>
    </lineage>
</organism>
<feature type="region of interest" description="Disordered" evidence="1">
    <location>
        <begin position="39"/>
        <end position="63"/>
    </location>
</feature>